<organism evidence="3 4">
    <name type="scientific">Ridgeia piscesae</name>
    <name type="common">Tubeworm</name>
    <dbReference type="NCBI Taxonomy" id="27915"/>
    <lineage>
        <taxon>Eukaryota</taxon>
        <taxon>Metazoa</taxon>
        <taxon>Spiralia</taxon>
        <taxon>Lophotrochozoa</taxon>
        <taxon>Annelida</taxon>
        <taxon>Polychaeta</taxon>
        <taxon>Sedentaria</taxon>
        <taxon>Canalipalpata</taxon>
        <taxon>Sabellida</taxon>
        <taxon>Siboglinidae</taxon>
        <taxon>Ridgeia</taxon>
    </lineage>
</organism>
<name>A0AAD9PB60_RIDPI</name>
<dbReference type="Proteomes" id="UP001209878">
    <property type="component" value="Unassembled WGS sequence"/>
</dbReference>
<evidence type="ECO:0000313" key="3">
    <source>
        <dbReference type="EMBL" id="KAK2191494.1"/>
    </source>
</evidence>
<dbReference type="AlphaFoldDB" id="A0AAD9PB60"/>
<evidence type="ECO:0000313" key="4">
    <source>
        <dbReference type="Proteomes" id="UP001209878"/>
    </source>
</evidence>
<keyword evidence="2" id="KW-0732">Signal</keyword>
<reference evidence="3" key="1">
    <citation type="journal article" date="2023" name="Mol. Biol. Evol.">
        <title>Third-Generation Sequencing Reveals the Adaptive Role of the Epigenome in Three Deep-Sea Polychaetes.</title>
        <authorList>
            <person name="Perez M."/>
            <person name="Aroh O."/>
            <person name="Sun Y."/>
            <person name="Lan Y."/>
            <person name="Juniper S.K."/>
            <person name="Young C.R."/>
            <person name="Angers B."/>
            <person name="Qian P.Y."/>
        </authorList>
    </citation>
    <scope>NUCLEOTIDE SEQUENCE</scope>
    <source>
        <strain evidence="3">R07B-5</strain>
    </source>
</reference>
<evidence type="ECO:0000256" key="1">
    <source>
        <dbReference type="SAM" id="MobiDB-lite"/>
    </source>
</evidence>
<protein>
    <submittedName>
        <fullName evidence="3">Uncharacterized protein</fullName>
    </submittedName>
</protein>
<dbReference type="EMBL" id="JAODUO010000052">
    <property type="protein sequence ID" value="KAK2191494.1"/>
    <property type="molecule type" value="Genomic_DNA"/>
</dbReference>
<feature type="chain" id="PRO_5041932999" evidence="2">
    <location>
        <begin position="22"/>
        <end position="259"/>
    </location>
</feature>
<proteinExistence type="predicted"/>
<keyword evidence="4" id="KW-1185">Reference proteome</keyword>
<comment type="caution">
    <text evidence="3">The sequence shown here is derived from an EMBL/GenBank/DDBJ whole genome shotgun (WGS) entry which is preliminary data.</text>
</comment>
<gene>
    <name evidence="3" type="ORF">NP493_49g02026</name>
</gene>
<feature type="signal peptide" evidence="2">
    <location>
        <begin position="1"/>
        <end position="21"/>
    </location>
</feature>
<feature type="region of interest" description="Disordered" evidence="1">
    <location>
        <begin position="98"/>
        <end position="123"/>
    </location>
</feature>
<accession>A0AAD9PB60</accession>
<sequence length="259" mass="29679">MDKLLICLLSVVSFAARECTTRHIIITVEHREIFTMEDYGDDDETIKLEPDYAYYDNRFGIVDEIVGTEEGDKNTTRTINSSNREKYIGGKELDRNVERDKPLTQSRTAKRRRRRDVSGETTGSLEDGHVILARQAKSEDTVYDWSVDELSESEKWQVDRIDPGKKTFLERLVEVFNFLKKYPTVTTPIITVVSIILAYCCCCCCTPCMVLCCCDPRDVGKKSAEQYLVGLRKDSRGNYVIDDITDYERKAAGRTADIY</sequence>
<evidence type="ECO:0000256" key="2">
    <source>
        <dbReference type="SAM" id="SignalP"/>
    </source>
</evidence>